<name>A0A2T4D6V7_9GAMM</name>
<evidence type="ECO:0000313" key="2">
    <source>
        <dbReference type="Proteomes" id="UP000241514"/>
    </source>
</evidence>
<dbReference type="EMBL" id="PYVG01000011">
    <property type="protein sequence ID" value="PTB89551.1"/>
    <property type="molecule type" value="Genomic_DNA"/>
</dbReference>
<protein>
    <submittedName>
        <fullName evidence="1">Uncharacterized protein</fullName>
    </submittedName>
</protein>
<reference evidence="1 2" key="1">
    <citation type="submission" date="2018-03" db="EMBL/GenBank/DDBJ databases">
        <title>Cross-interface Injection: A General Nanoliter Liquid Handling Method Applied to Single Cells Genome Amplification Automated Nanoliter Liquid Handling Applied to Single Cell Multiple Displacement Amplification.</title>
        <authorList>
            <person name="Yun J."/>
            <person name="Xu P."/>
            <person name="Xu J."/>
            <person name="Dai X."/>
            <person name="Wang Y."/>
            <person name="Zheng X."/>
            <person name="Cao C."/>
            <person name="Yi Q."/>
            <person name="Zhu Y."/>
            <person name="Wang L."/>
            <person name="Dong Z."/>
            <person name="Huang Y."/>
            <person name="Huang L."/>
            <person name="Du W."/>
        </authorList>
    </citation>
    <scope>NUCLEOTIDE SEQUENCE [LARGE SCALE GENOMIC DNA]</scope>
    <source>
        <strain evidence="1 2">A9-4</strain>
    </source>
</reference>
<evidence type="ECO:0000313" key="1">
    <source>
        <dbReference type="EMBL" id="PTB89551.1"/>
    </source>
</evidence>
<dbReference type="InterPro" id="IPR022562">
    <property type="entry name" value="DUF3466"/>
</dbReference>
<dbReference type="Proteomes" id="UP000241514">
    <property type="component" value="Unassembled WGS sequence"/>
</dbReference>
<gene>
    <name evidence="1" type="ORF">C9928_03030</name>
</gene>
<dbReference type="Pfam" id="PF11949">
    <property type="entry name" value="DUF3466"/>
    <property type="match status" value="1"/>
</dbReference>
<dbReference type="AlphaFoldDB" id="A0A2T4D6V7"/>
<organism evidence="1 2">
    <name type="scientific">Pseudidiomarina aestuarii</name>
    <dbReference type="NCBI Taxonomy" id="624146"/>
    <lineage>
        <taxon>Bacteria</taxon>
        <taxon>Pseudomonadati</taxon>
        <taxon>Pseudomonadota</taxon>
        <taxon>Gammaproteobacteria</taxon>
        <taxon>Alteromonadales</taxon>
        <taxon>Idiomarinaceae</taxon>
        <taxon>Pseudidiomarina</taxon>
    </lineage>
</organism>
<proteinExistence type="predicted"/>
<accession>A0A2T4D6V7</accession>
<sequence length="602" mass="66387">MNLKIYKKRAVNSAMKYFTRCTLSVAILMATTQSVNADVFTVTELETPSKVRNLFPVAINDQGQVNLLGRLPEDIEIDLDRISASTRSQTGIPLDIEDPETYELSYAQYTNLVTALEDNRNTFLQNQRIGYNYPAIYNGQDITLVTPFNDTDPDTAERESTSDHYLYGLNQNNISVGVGTAPYRDLEHIYTPDEDADPATILYSERDFTARAIWTDGTSVKTYEPVATDILGGESFMFDINDTNLAVGHMSMELSPLAVERIAECEEEAADPTSPDPLYVCVWEYWHQLQRSSAANIAPSPFQPSSVRTNQSIYDMRATLWQLDANGNVVSTETLGTLMDRVEEVDGEDADLGNWSSYAYAVNNNGIAVGQSWTYLDADGDVSTRRIKMPAIYVNDEVIPVTTENKYLWGSADDINDENIAVGFLLTNIQGVQRYVGYSFDVETETLSLMPGFFNGSSTIPTAVNNAGIVVGSAEIEASLSTQRRRVGFMYDLNNPDAGFINLNDAVACESGYFIVSAEGINEQGDVVATVVEPSEYTDEDGEVQTEQLAKTVVLTNVGGELNNCDAEEQLVERQGASSSPFAFFGMLLIGSLITIRRAIEK</sequence>
<comment type="caution">
    <text evidence="1">The sequence shown here is derived from an EMBL/GenBank/DDBJ whole genome shotgun (WGS) entry which is preliminary data.</text>
</comment>